<dbReference type="Proteomes" id="UP000466307">
    <property type="component" value="Unassembled WGS sequence"/>
</dbReference>
<keyword evidence="6 9" id="KW-0472">Membrane</keyword>
<evidence type="ECO:0000256" key="2">
    <source>
        <dbReference type="ARBA" id="ARBA00022475"/>
    </source>
</evidence>
<sequence>MTAKEWSLASQAADPGPGDPETDSPAPLSADLRTDTRRVIPGHHDVVVAEAARVIGGPSGAHAAIGRSRHWTPIRVLFLLALCTLALGWFGKAGCLQQEAVVTGPDGATTLELDRSDQRQFTDLCYSDVIALYGAERLDKGAFPYRTYWFEDDGNGETIKRYMEYPVITGMYMYVVAKGAQAWSWAMEHWGVPGALESVLFFDLAALGLVLFWLVTIWATALTARARIWAAWVAAVSPLVIVHAFTNFDAIATAMLAVAMLCWARRRPWLAGVFIGLGAAAKFYPVLLLVVLFLLCLRSGRLRTFAQTA</sequence>
<evidence type="ECO:0000256" key="6">
    <source>
        <dbReference type="ARBA" id="ARBA00023136"/>
    </source>
</evidence>
<evidence type="ECO:0000256" key="5">
    <source>
        <dbReference type="ARBA" id="ARBA00022989"/>
    </source>
</evidence>
<evidence type="ECO:0000313" key="10">
    <source>
        <dbReference type="EMBL" id="NDK90749.1"/>
    </source>
</evidence>
<feature type="transmembrane region" description="Helical" evidence="9">
    <location>
        <begin position="229"/>
        <end position="257"/>
    </location>
</feature>
<comment type="caution">
    <text evidence="10">The sequence shown here is derived from an EMBL/GenBank/DDBJ whole genome shotgun (WGS) entry which is preliminary data.</text>
</comment>
<keyword evidence="11" id="KW-1185">Reference proteome</keyword>
<evidence type="ECO:0000256" key="7">
    <source>
        <dbReference type="ARBA" id="ARBA00024033"/>
    </source>
</evidence>
<keyword evidence="2" id="KW-1003">Cell membrane</keyword>
<evidence type="ECO:0000313" key="11">
    <source>
        <dbReference type="Proteomes" id="UP000466307"/>
    </source>
</evidence>
<comment type="similarity">
    <text evidence="7">Belongs to the glycosyltransferase 87 family.</text>
</comment>
<reference evidence="10 11" key="1">
    <citation type="submission" date="2020-01" db="EMBL/GenBank/DDBJ databases">
        <title>Investigation of new actinobacteria for the biodesulphurisation of diesel fuel.</title>
        <authorList>
            <person name="Athi Narayanan S.M."/>
        </authorList>
    </citation>
    <scope>NUCLEOTIDE SEQUENCE [LARGE SCALE GENOMIC DNA]</scope>
    <source>
        <strain evidence="10 11">213E</strain>
    </source>
</reference>
<keyword evidence="3" id="KW-0808">Transferase</keyword>
<evidence type="ECO:0000256" key="9">
    <source>
        <dbReference type="SAM" id="Phobius"/>
    </source>
</evidence>
<feature type="non-terminal residue" evidence="10">
    <location>
        <position position="309"/>
    </location>
</feature>
<gene>
    <name evidence="10" type="ORF">GYA93_14330</name>
</gene>
<organism evidence="10 11">
    <name type="scientific">Gordonia desulfuricans</name>
    <dbReference type="NCBI Taxonomy" id="89051"/>
    <lineage>
        <taxon>Bacteria</taxon>
        <taxon>Bacillati</taxon>
        <taxon>Actinomycetota</taxon>
        <taxon>Actinomycetes</taxon>
        <taxon>Mycobacteriales</taxon>
        <taxon>Gordoniaceae</taxon>
        <taxon>Gordonia</taxon>
    </lineage>
</organism>
<feature type="region of interest" description="Disordered" evidence="8">
    <location>
        <begin position="1"/>
        <end position="29"/>
    </location>
</feature>
<protein>
    <submittedName>
        <fullName evidence="10">DUF2029 domain-containing protein</fullName>
    </submittedName>
</protein>
<evidence type="ECO:0000256" key="8">
    <source>
        <dbReference type="SAM" id="MobiDB-lite"/>
    </source>
</evidence>
<evidence type="ECO:0000256" key="1">
    <source>
        <dbReference type="ARBA" id="ARBA00004651"/>
    </source>
</evidence>
<dbReference type="GO" id="GO:0016758">
    <property type="term" value="F:hexosyltransferase activity"/>
    <property type="evidence" value="ECO:0007669"/>
    <property type="project" value="InterPro"/>
</dbReference>
<keyword evidence="4 9" id="KW-0812">Transmembrane</keyword>
<evidence type="ECO:0000256" key="4">
    <source>
        <dbReference type="ARBA" id="ARBA00022692"/>
    </source>
</evidence>
<dbReference type="InterPro" id="IPR018584">
    <property type="entry name" value="GT87"/>
</dbReference>
<dbReference type="AlphaFoldDB" id="A0A7K3LR84"/>
<accession>A0A7K3LR84</accession>
<dbReference type="Pfam" id="PF09594">
    <property type="entry name" value="GT87"/>
    <property type="match status" value="1"/>
</dbReference>
<feature type="transmembrane region" description="Helical" evidence="9">
    <location>
        <begin position="74"/>
        <end position="91"/>
    </location>
</feature>
<dbReference type="EMBL" id="JAADZU010000046">
    <property type="protein sequence ID" value="NDK90749.1"/>
    <property type="molecule type" value="Genomic_DNA"/>
</dbReference>
<evidence type="ECO:0000256" key="3">
    <source>
        <dbReference type="ARBA" id="ARBA00022679"/>
    </source>
</evidence>
<feature type="transmembrane region" description="Helical" evidence="9">
    <location>
        <begin position="199"/>
        <end position="222"/>
    </location>
</feature>
<keyword evidence="5 9" id="KW-1133">Transmembrane helix</keyword>
<feature type="transmembrane region" description="Helical" evidence="9">
    <location>
        <begin position="269"/>
        <end position="297"/>
    </location>
</feature>
<dbReference type="GO" id="GO:0005886">
    <property type="term" value="C:plasma membrane"/>
    <property type="evidence" value="ECO:0007669"/>
    <property type="project" value="UniProtKB-SubCell"/>
</dbReference>
<name>A0A7K3LR84_9ACTN</name>
<comment type="subcellular location">
    <subcellularLocation>
        <location evidence="1">Cell membrane</location>
        <topology evidence="1">Multi-pass membrane protein</topology>
    </subcellularLocation>
</comment>
<proteinExistence type="inferred from homology"/>